<organism evidence="11 12">
    <name type="scientific">Metschnikowia aff. pulcherrima</name>
    <dbReference type="NCBI Taxonomy" id="2163413"/>
    <lineage>
        <taxon>Eukaryota</taxon>
        <taxon>Fungi</taxon>
        <taxon>Dikarya</taxon>
        <taxon>Ascomycota</taxon>
        <taxon>Saccharomycotina</taxon>
        <taxon>Pichiomycetes</taxon>
        <taxon>Metschnikowiaceae</taxon>
        <taxon>Metschnikowia</taxon>
    </lineage>
</organism>
<comment type="similarity">
    <text evidence="2 9">Belongs to the SPCS3 family.</text>
</comment>
<evidence type="ECO:0000256" key="1">
    <source>
        <dbReference type="ARBA" id="ARBA00004648"/>
    </source>
</evidence>
<dbReference type="Pfam" id="PF04573">
    <property type="entry name" value="SPC22"/>
    <property type="match status" value="1"/>
</dbReference>
<reference evidence="12" key="1">
    <citation type="submission" date="2019-03" db="EMBL/GenBank/DDBJ databases">
        <title>Snf2 controls pulcherriminic acid biosynthesis and connects pigmentation and antifungal activity of the yeast Metschnikowia pulcherrima.</title>
        <authorList>
            <person name="Gore-Lloyd D."/>
            <person name="Sumann I."/>
            <person name="Brachmann A.O."/>
            <person name="Schneeberger K."/>
            <person name="Ortiz-Merino R.A."/>
            <person name="Moreno-Beltran M."/>
            <person name="Schlaefli M."/>
            <person name="Kirner P."/>
            <person name="Santos Kron A."/>
            <person name="Wolfe K.H."/>
            <person name="Piel J."/>
            <person name="Ahrens C.H."/>
            <person name="Henk D."/>
            <person name="Freimoser F.M."/>
        </authorList>
    </citation>
    <scope>NUCLEOTIDE SEQUENCE [LARGE SCALE GENOMIC DNA]</scope>
    <source>
        <strain evidence="12">APC 1.2</strain>
    </source>
</reference>
<accession>A0A4P6XPL8</accession>
<dbReference type="AlphaFoldDB" id="A0A4P6XPL8"/>
<name>A0A4P6XPL8_9ASCO</name>
<keyword evidence="5" id="KW-0735">Signal-anchor</keyword>
<evidence type="ECO:0000256" key="8">
    <source>
        <dbReference type="ARBA" id="ARBA00045670"/>
    </source>
</evidence>
<dbReference type="GO" id="GO:0005787">
    <property type="term" value="C:signal peptidase complex"/>
    <property type="evidence" value="ECO:0007669"/>
    <property type="project" value="UniProtKB-UniRule"/>
</dbReference>
<dbReference type="PIRSF" id="PIRSF016089">
    <property type="entry name" value="SPC22"/>
    <property type="match status" value="1"/>
</dbReference>
<keyword evidence="6 10" id="KW-1133">Transmembrane helix</keyword>
<keyword evidence="3 10" id="KW-0812">Transmembrane</keyword>
<dbReference type="PANTHER" id="PTHR12804:SF0">
    <property type="entry name" value="SIGNAL PEPTIDASE COMPLEX SUBUNIT 3"/>
    <property type="match status" value="1"/>
</dbReference>
<dbReference type="GO" id="GO:0006465">
    <property type="term" value="P:signal peptide processing"/>
    <property type="evidence" value="ECO:0007669"/>
    <property type="project" value="UniProtKB-UniRule"/>
</dbReference>
<comment type="function">
    <text evidence="8">Essential component of the signal peptidase complex (SPC) which catalyzes the cleavage of N-terminal signal sequences from nascent proteins as they are translocated into the lumen of the endoplasmic reticulum. Essential for the SPC catalytic activity, possibly by stabilizing and positioning the active center of the complex close to the lumenal surface. Essential for viability.</text>
</comment>
<protein>
    <recommendedName>
        <fullName evidence="9">Signal peptidase subunit 3</fullName>
    </recommendedName>
</protein>
<keyword evidence="7 9" id="KW-0472">Membrane</keyword>
<evidence type="ECO:0000256" key="9">
    <source>
        <dbReference type="PIRNR" id="PIRNR016089"/>
    </source>
</evidence>
<evidence type="ECO:0000256" key="6">
    <source>
        <dbReference type="ARBA" id="ARBA00022989"/>
    </source>
</evidence>
<dbReference type="PANTHER" id="PTHR12804">
    <property type="entry name" value="MICROSOMAL SIGNAL PEPTIDASE 23 KD SUBUNIT SPC22/23"/>
    <property type="match status" value="1"/>
</dbReference>
<comment type="subcellular location">
    <subcellularLocation>
        <location evidence="1">Endoplasmic reticulum membrane</location>
        <topology evidence="1">Single-pass type II membrane protein</topology>
    </subcellularLocation>
</comment>
<evidence type="ECO:0000256" key="7">
    <source>
        <dbReference type="ARBA" id="ARBA00023136"/>
    </source>
</evidence>
<gene>
    <name evidence="11" type="primary">MPUL0C05910</name>
    <name evidence="11" type="ORF">METSCH_C05910</name>
</gene>
<sequence>MFSLTSRAQAISNKTLLAVSAISVAVAVLSLLQLYFGGAWNIGSTRINNVKAVALLKNLRAFGAEPGTAKENAKLQFDLAADLTPLFNWNTKQVFVYLTAEYDGANTAMNKVTFWDKIITSKDDAVFDLKNVRSKYSVWDVESSFRERPAKLKLEWNVQPWVGPLVFGETDAESAFKFSTIKNSAGKKSKKARN</sequence>
<dbReference type="InterPro" id="IPR007653">
    <property type="entry name" value="SPC3"/>
</dbReference>
<proteinExistence type="inferred from homology"/>
<dbReference type="EMBL" id="CP034458">
    <property type="protein sequence ID" value="QBM88615.1"/>
    <property type="molecule type" value="Genomic_DNA"/>
</dbReference>
<keyword evidence="4 9" id="KW-0256">Endoplasmic reticulum</keyword>
<evidence type="ECO:0000313" key="12">
    <source>
        <dbReference type="Proteomes" id="UP000292447"/>
    </source>
</evidence>
<evidence type="ECO:0000256" key="2">
    <source>
        <dbReference type="ARBA" id="ARBA00009289"/>
    </source>
</evidence>
<dbReference type="Proteomes" id="UP000292447">
    <property type="component" value="Chromosome III"/>
</dbReference>
<keyword evidence="12" id="KW-1185">Reference proteome</keyword>
<evidence type="ECO:0000256" key="3">
    <source>
        <dbReference type="ARBA" id="ARBA00022692"/>
    </source>
</evidence>
<evidence type="ECO:0000256" key="4">
    <source>
        <dbReference type="ARBA" id="ARBA00022824"/>
    </source>
</evidence>
<evidence type="ECO:0000256" key="10">
    <source>
        <dbReference type="SAM" id="Phobius"/>
    </source>
</evidence>
<evidence type="ECO:0000256" key="5">
    <source>
        <dbReference type="ARBA" id="ARBA00022968"/>
    </source>
</evidence>
<evidence type="ECO:0000313" key="11">
    <source>
        <dbReference type="EMBL" id="QBM88615.1"/>
    </source>
</evidence>
<feature type="transmembrane region" description="Helical" evidence="10">
    <location>
        <begin position="16"/>
        <end position="36"/>
    </location>
</feature>
<dbReference type="GO" id="GO:0045047">
    <property type="term" value="P:protein targeting to ER"/>
    <property type="evidence" value="ECO:0007669"/>
    <property type="project" value="TreeGrafter"/>
</dbReference>
<dbReference type="STRING" id="2163413.A0A4P6XPL8"/>